<keyword evidence="6" id="KW-1185">Reference proteome</keyword>
<dbReference type="SUPFAM" id="SSF53335">
    <property type="entry name" value="S-adenosyl-L-methionine-dependent methyltransferases"/>
    <property type="match status" value="1"/>
</dbReference>
<gene>
    <name evidence="5" type="ORF">ACIQFM_13440</name>
</gene>
<comment type="caution">
    <text evidence="5">The sequence shown here is derived from an EMBL/GenBank/DDBJ whole genome shotgun (WGS) entry which is preliminary data.</text>
</comment>
<evidence type="ECO:0000256" key="4">
    <source>
        <dbReference type="SAM" id="MobiDB-lite"/>
    </source>
</evidence>
<organism evidence="5 6">
    <name type="scientific">Streptomyces ardesiacus</name>
    <dbReference type="NCBI Taxonomy" id="285564"/>
    <lineage>
        <taxon>Bacteria</taxon>
        <taxon>Bacillati</taxon>
        <taxon>Actinomycetota</taxon>
        <taxon>Actinomycetes</taxon>
        <taxon>Kitasatosporales</taxon>
        <taxon>Streptomycetaceae</taxon>
        <taxon>Streptomyces</taxon>
    </lineage>
</organism>
<evidence type="ECO:0000256" key="2">
    <source>
        <dbReference type="ARBA" id="ARBA00022679"/>
    </source>
</evidence>
<dbReference type="Pfam" id="PF00145">
    <property type="entry name" value="DNA_methylase"/>
    <property type="match status" value="1"/>
</dbReference>
<evidence type="ECO:0000256" key="1">
    <source>
        <dbReference type="ARBA" id="ARBA00022603"/>
    </source>
</evidence>
<dbReference type="GO" id="GO:0032259">
    <property type="term" value="P:methylation"/>
    <property type="evidence" value="ECO:0007669"/>
    <property type="project" value="UniProtKB-KW"/>
</dbReference>
<name>A0ABW8H987_9ACTN</name>
<proteinExistence type="predicted"/>
<dbReference type="GO" id="GO:0008168">
    <property type="term" value="F:methyltransferase activity"/>
    <property type="evidence" value="ECO:0007669"/>
    <property type="project" value="UniProtKB-KW"/>
</dbReference>
<protein>
    <submittedName>
        <fullName evidence="5">DNA cytosine methyltransferase</fullName>
    </submittedName>
</protein>
<evidence type="ECO:0000313" key="5">
    <source>
        <dbReference type="EMBL" id="MFJ6037248.1"/>
    </source>
</evidence>
<dbReference type="InterPro" id="IPR029063">
    <property type="entry name" value="SAM-dependent_MTases_sf"/>
</dbReference>
<dbReference type="RefSeq" id="WP_350889862.1">
    <property type="nucleotide sequence ID" value="NZ_JBEOTR010000002.1"/>
</dbReference>
<dbReference type="InterPro" id="IPR001525">
    <property type="entry name" value="C5_MeTfrase"/>
</dbReference>
<dbReference type="Gene3D" id="3.40.50.150">
    <property type="entry name" value="Vaccinia Virus protein VP39"/>
    <property type="match status" value="1"/>
</dbReference>
<feature type="region of interest" description="Disordered" evidence="4">
    <location>
        <begin position="117"/>
        <end position="171"/>
    </location>
</feature>
<keyword evidence="3" id="KW-0680">Restriction system</keyword>
<evidence type="ECO:0000313" key="6">
    <source>
        <dbReference type="Proteomes" id="UP001617907"/>
    </source>
</evidence>
<accession>A0ABW8H987</accession>
<feature type="compositionally biased region" description="Basic and acidic residues" evidence="4">
    <location>
        <begin position="122"/>
        <end position="136"/>
    </location>
</feature>
<dbReference type="EMBL" id="JBIVPC010000006">
    <property type="protein sequence ID" value="MFJ6037248.1"/>
    <property type="molecule type" value="Genomic_DNA"/>
</dbReference>
<dbReference type="Proteomes" id="UP001617907">
    <property type="component" value="Unassembled WGS sequence"/>
</dbReference>
<reference evidence="5 6" key="1">
    <citation type="submission" date="2024-10" db="EMBL/GenBank/DDBJ databases">
        <title>The Natural Products Discovery Center: Release of the First 8490 Sequenced Strains for Exploring Actinobacteria Biosynthetic Diversity.</title>
        <authorList>
            <person name="Kalkreuter E."/>
            <person name="Kautsar S.A."/>
            <person name="Yang D."/>
            <person name="Bader C.D."/>
            <person name="Teijaro C.N."/>
            <person name="Fluegel L."/>
            <person name="Davis C.M."/>
            <person name="Simpson J.R."/>
            <person name="Lauterbach L."/>
            <person name="Steele A.D."/>
            <person name="Gui C."/>
            <person name="Meng S."/>
            <person name="Li G."/>
            <person name="Viehrig K."/>
            <person name="Ye F."/>
            <person name="Su P."/>
            <person name="Kiefer A.F."/>
            <person name="Nichols A."/>
            <person name="Cepeda A.J."/>
            <person name="Yan W."/>
            <person name="Fan B."/>
            <person name="Jiang Y."/>
            <person name="Adhikari A."/>
            <person name="Zheng C.-J."/>
            <person name="Schuster L."/>
            <person name="Cowan T.M."/>
            <person name="Smanski M.J."/>
            <person name="Chevrette M.G."/>
            <person name="De Carvalho L.P.S."/>
            <person name="Shen B."/>
        </authorList>
    </citation>
    <scope>NUCLEOTIDE SEQUENCE [LARGE SCALE GENOMIC DNA]</scope>
    <source>
        <strain evidence="5 6">NPDC093086</strain>
    </source>
</reference>
<keyword evidence="2" id="KW-0808">Transferase</keyword>
<evidence type="ECO:0000256" key="3">
    <source>
        <dbReference type="ARBA" id="ARBA00022747"/>
    </source>
</evidence>
<keyword evidence="1 5" id="KW-0489">Methyltransferase</keyword>
<sequence>MASPVKDVSVAGRRAGLNAQTRSGLWLHVARAVAALRPCLVVIENVRGLLTSPAGSPGDVEPCPWCLGDTAGQPALRALGAVLGSLADLGYDAKWLVLRASDVGAPHRRERTFLAAWPAGHPAEDADQQHREERRQPASIEEEERGARSEPGRRGRVAAAADPEGVGRNQGLAEPAARQWRHDTAQRGCVVVADAEGQRHGHPGPPPREGMAASLVGGGPAPLGGGDAGGGDADRRWGAYGSAITRWESLTRPAPAPTDAAGRLRADFVEWMQGLDAGWVTATPGLGRPAQLTALGNGVVPQQASRALQLLAPPFPRCPRCADR</sequence>